<dbReference type="PROSITE" id="PS51724">
    <property type="entry name" value="SPOR"/>
    <property type="match status" value="1"/>
</dbReference>
<dbReference type="RefSeq" id="WP_120351686.1">
    <property type="nucleotide sequence ID" value="NZ_JBHSWA010000001.1"/>
</dbReference>
<evidence type="ECO:0000259" key="3">
    <source>
        <dbReference type="PROSITE" id="PS51724"/>
    </source>
</evidence>
<dbReference type="SUPFAM" id="SSF110997">
    <property type="entry name" value="Sporulation related repeat"/>
    <property type="match status" value="1"/>
</dbReference>
<protein>
    <submittedName>
        <fullName evidence="4">SPOR domain-containing protein</fullName>
    </submittedName>
</protein>
<gene>
    <name evidence="4" type="ORF">ACFQAU_11160</name>
</gene>
<accession>A0ABW1YY37</accession>
<comment type="caution">
    <text evidence="4">The sequence shown here is derived from an EMBL/GenBank/DDBJ whole genome shotgun (WGS) entry which is preliminary data.</text>
</comment>
<name>A0ABW1YY37_9RHOB</name>
<feature type="chain" id="PRO_5047540607" evidence="2">
    <location>
        <begin position="26"/>
        <end position="488"/>
    </location>
</feature>
<proteinExistence type="predicted"/>
<organism evidence="4 5">
    <name type="scientific">Sulfitobacter profundi</name>
    <dbReference type="NCBI Taxonomy" id="2679961"/>
    <lineage>
        <taxon>Bacteria</taxon>
        <taxon>Pseudomonadati</taxon>
        <taxon>Pseudomonadota</taxon>
        <taxon>Alphaproteobacteria</taxon>
        <taxon>Rhodobacterales</taxon>
        <taxon>Roseobacteraceae</taxon>
        <taxon>Sulfitobacter</taxon>
    </lineage>
</organism>
<feature type="signal peptide" evidence="2">
    <location>
        <begin position="1"/>
        <end position="25"/>
    </location>
</feature>
<dbReference type="InterPro" id="IPR036680">
    <property type="entry name" value="SPOR-like_sf"/>
</dbReference>
<evidence type="ECO:0000256" key="1">
    <source>
        <dbReference type="SAM" id="MobiDB-lite"/>
    </source>
</evidence>
<keyword evidence="2" id="KW-0732">Signal</keyword>
<dbReference type="Gene3D" id="3.30.70.1070">
    <property type="entry name" value="Sporulation related repeat"/>
    <property type="match status" value="1"/>
</dbReference>
<dbReference type="Proteomes" id="UP001596403">
    <property type="component" value="Unassembled WGS sequence"/>
</dbReference>
<evidence type="ECO:0000313" key="5">
    <source>
        <dbReference type="Proteomes" id="UP001596403"/>
    </source>
</evidence>
<evidence type="ECO:0000256" key="2">
    <source>
        <dbReference type="SAM" id="SignalP"/>
    </source>
</evidence>
<feature type="domain" description="SPOR" evidence="3">
    <location>
        <begin position="411"/>
        <end position="488"/>
    </location>
</feature>
<dbReference type="EMBL" id="JBHSWA010000001">
    <property type="protein sequence ID" value="MFC6642181.1"/>
    <property type="molecule type" value="Genomic_DNA"/>
</dbReference>
<sequence>MTLTKSIAMAVIVAALGVGGSQTQAQDSRSQPAEFPPSSYKGKQYVDSAGCVFIRAGIDGDVSWVPRMSRARQQICGFQPTNGVQVAAAQATTAAKTKVEAAPAKTPPTRVAEVQAPKVKPQAPVARPAPQKVVRRVAPAPVRASAPKVVRETAPRPVPVVPSKPVALAAPAPAGFVTACPGASPLSQRYMRRGDGYSVRCGPQAEPIVTGRLAPTTPQRGTAPQPYRSAGMMPGVAAAPARVVAPAVVAAPVVSAPPARAVGTQTRIVPKHVAINRLNTTNVKVPHGYRKVWEDDRLNPHRAEQTLEGRADMLLVWTQTVPRRLVNKATGEDVTAKVPLIYPYLDIETQRRKLGVVKIVERDGQVVKRVLRYRNAAPIHRDARPVKRAPVKTAPVKAAPVYSSRSAPAAQVSTKAGYVQVGVFGSPANAQRAARQIASMGMPARIGKQTRGGKTYHSVQAGPIAGGSAQAALGQLRRAGYRDAYLRR</sequence>
<reference evidence="5" key="1">
    <citation type="journal article" date="2019" name="Int. J. Syst. Evol. Microbiol.">
        <title>The Global Catalogue of Microorganisms (GCM) 10K type strain sequencing project: providing services to taxonomists for standard genome sequencing and annotation.</title>
        <authorList>
            <consortium name="The Broad Institute Genomics Platform"/>
            <consortium name="The Broad Institute Genome Sequencing Center for Infectious Disease"/>
            <person name="Wu L."/>
            <person name="Ma J."/>
        </authorList>
    </citation>
    <scope>NUCLEOTIDE SEQUENCE [LARGE SCALE GENOMIC DNA]</scope>
    <source>
        <strain evidence="5">NBRC 111368</strain>
    </source>
</reference>
<feature type="region of interest" description="Disordered" evidence="1">
    <location>
        <begin position="99"/>
        <end position="132"/>
    </location>
</feature>
<keyword evidence="5" id="KW-1185">Reference proteome</keyword>
<dbReference type="InterPro" id="IPR007730">
    <property type="entry name" value="SPOR-like_dom"/>
</dbReference>
<evidence type="ECO:0000313" key="4">
    <source>
        <dbReference type="EMBL" id="MFC6642181.1"/>
    </source>
</evidence>
<dbReference type="Pfam" id="PF05036">
    <property type="entry name" value="SPOR"/>
    <property type="match status" value="1"/>
</dbReference>